<feature type="region of interest" description="Disordered" evidence="1">
    <location>
        <begin position="143"/>
        <end position="175"/>
    </location>
</feature>
<gene>
    <name evidence="3" type="ORF">MCOR_15565</name>
</gene>
<evidence type="ECO:0000256" key="2">
    <source>
        <dbReference type="SAM" id="Phobius"/>
    </source>
</evidence>
<feature type="compositionally biased region" description="Basic and acidic residues" evidence="1">
    <location>
        <begin position="157"/>
        <end position="169"/>
    </location>
</feature>
<evidence type="ECO:0000313" key="3">
    <source>
        <dbReference type="EMBL" id="CAC5379500.1"/>
    </source>
</evidence>
<keyword evidence="4" id="KW-1185">Reference proteome</keyword>
<keyword evidence="2" id="KW-0472">Membrane</keyword>
<keyword evidence="2" id="KW-1133">Transmembrane helix</keyword>
<keyword evidence="2" id="KW-0812">Transmembrane</keyword>
<dbReference type="AlphaFoldDB" id="A0A6J8B861"/>
<proteinExistence type="predicted"/>
<reference evidence="3 4" key="1">
    <citation type="submission" date="2020-06" db="EMBL/GenBank/DDBJ databases">
        <authorList>
            <person name="Li R."/>
            <person name="Bekaert M."/>
        </authorList>
    </citation>
    <scope>NUCLEOTIDE SEQUENCE [LARGE SCALE GENOMIC DNA]</scope>
    <source>
        <strain evidence="4">wild</strain>
    </source>
</reference>
<dbReference type="Proteomes" id="UP000507470">
    <property type="component" value="Unassembled WGS sequence"/>
</dbReference>
<accession>A0A6J8B861</accession>
<organism evidence="3 4">
    <name type="scientific">Mytilus coruscus</name>
    <name type="common">Sea mussel</name>
    <dbReference type="NCBI Taxonomy" id="42192"/>
    <lineage>
        <taxon>Eukaryota</taxon>
        <taxon>Metazoa</taxon>
        <taxon>Spiralia</taxon>
        <taxon>Lophotrochozoa</taxon>
        <taxon>Mollusca</taxon>
        <taxon>Bivalvia</taxon>
        <taxon>Autobranchia</taxon>
        <taxon>Pteriomorphia</taxon>
        <taxon>Mytilida</taxon>
        <taxon>Mytiloidea</taxon>
        <taxon>Mytilidae</taxon>
        <taxon>Mytilinae</taxon>
        <taxon>Mytilus</taxon>
    </lineage>
</organism>
<evidence type="ECO:0000313" key="4">
    <source>
        <dbReference type="Proteomes" id="UP000507470"/>
    </source>
</evidence>
<dbReference type="EMBL" id="CACVKT020002734">
    <property type="protein sequence ID" value="CAC5379500.1"/>
    <property type="molecule type" value="Genomic_DNA"/>
</dbReference>
<sequence length="175" mass="19597">MKEPSHFATLATWKQSRATGFTQANRVTNRTWINDNFSSSGRRKRSIEVVELTIGEDTDCNKLADDVYCNGSLPADIKIIVIAFVCTSGGCTESKPYGPYKTQPEPEGLSIAIIAGVASAVVVFVNVIIIIVVIKKNRRKHKPMEEDKEIDDFNDLNPHHLETPSVERKNLRKKR</sequence>
<protein>
    <submittedName>
        <fullName evidence="3">USH2A</fullName>
    </submittedName>
</protein>
<feature type="transmembrane region" description="Helical" evidence="2">
    <location>
        <begin position="109"/>
        <end position="134"/>
    </location>
</feature>
<evidence type="ECO:0000256" key="1">
    <source>
        <dbReference type="SAM" id="MobiDB-lite"/>
    </source>
</evidence>
<name>A0A6J8B861_MYTCO</name>